<proteinExistence type="predicted"/>
<dbReference type="AlphaFoldDB" id="A0A4Y3RBN5"/>
<dbReference type="RefSeq" id="WP_141292814.1">
    <property type="nucleotide sequence ID" value="NZ_BJMN01000004.1"/>
</dbReference>
<protein>
    <submittedName>
        <fullName evidence="1">Uncharacterized protein</fullName>
    </submittedName>
</protein>
<evidence type="ECO:0000313" key="2">
    <source>
        <dbReference type="Proteomes" id="UP000315226"/>
    </source>
</evidence>
<keyword evidence="2" id="KW-1185">Reference proteome</keyword>
<name>A0A4Y3RBN5_9ACTN</name>
<dbReference type="Proteomes" id="UP000315226">
    <property type="component" value="Unassembled WGS sequence"/>
</dbReference>
<comment type="caution">
    <text evidence="1">The sequence shown here is derived from an EMBL/GenBank/DDBJ whole genome shotgun (WGS) entry which is preliminary data.</text>
</comment>
<reference evidence="1 2" key="1">
    <citation type="submission" date="2019-06" db="EMBL/GenBank/DDBJ databases">
        <title>Whole genome shotgun sequence of Streptomyces gardneri NBRC 12865.</title>
        <authorList>
            <person name="Hosoyama A."/>
            <person name="Uohara A."/>
            <person name="Ohji S."/>
            <person name="Ichikawa N."/>
        </authorList>
    </citation>
    <scope>NUCLEOTIDE SEQUENCE [LARGE SCALE GENOMIC DNA]</scope>
    <source>
        <strain evidence="1 2">NBRC 12865</strain>
    </source>
</reference>
<gene>
    <name evidence="1" type="ORF">SGA01_04790</name>
</gene>
<sequence length="96" mass="10666">MAYEPSEPSEQDAQRETEQAILDVIRTMREDPEQYKSVIRELEAMKTDEERAHRLISFATGERELAALLPARSGADAEAASPTITTVTVTTVLVEC</sequence>
<dbReference type="EMBL" id="BJMN01000004">
    <property type="protein sequence ID" value="GEB54874.1"/>
    <property type="molecule type" value="Genomic_DNA"/>
</dbReference>
<accession>A0A4Y3RBN5</accession>
<organism evidence="1 2">
    <name type="scientific">Streptomyces gardneri</name>
    <dbReference type="NCBI Taxonomy" id="66892"/>
    <lineage>
        <taxon>Bacteria</taxon>
        <taxon>Bacillati</taxon>
        <taxon>Actinomycetota</taxon>
        <taxon>Actinomycetes</taxon>
        <taxon>Kitasatosporales</taxon>
        <taxon>Streptomycetaceae</taxon>
        <taxon>Streptomyces</taxon>
    </lineage>
</organism>
<evidence type="ECO:0000313" key="1">
    <source>
        <dbReference type="EMBL" id="GEB54874.1"/>
    </source>
</evidence>